<protein>
    <recommendedName>
        <fullName evidence="4">RGS domain-containing protein</fullName>
    </recommendedName>
</protein>
<gene>
    <name evidence="3" type="ORF">BRAFLDRAFT_124337</name>
</gene>
<keyword evidence="2" id="KW-0732">Signal</keyword>
<feature type="signal peptide" evidence="2">
    <location>
        <begin position="1"/>
        <end position="21"/>
    </location>
</feature>
<evidence type="ECO:0000256" key="2">
    <source>
        <dbReference type="SAM" id="SignalP"/>
    </source>
</evidence>
<dbReference type="InParanoid" id="C3YPY4"/>
<reference evidence="3" key="1">
    <citation type="journal article" date="2008" name="Nature">
        <title>The amphioxus genome and the evolution of the chordate karyotype.</title>
        <authorList>
            <consortium name="US DOE Joint Genome Institute (JGI-PGF)"/>
            <person name="Putnam N.H."/>
            <person name="Butts T."/>
            <person name="Ferrier D.E.K."/>
            <person name="Furlong R.F."/>
            <person name="Hellsten U."/>
            <person name="Kawashima T."/>
            <person name="Robinson-Rechavi M."/>
            <person name="Shoguchi E."/>
            <person name="Terry A."/>
            <person name="Yu J.-K."/>
            <person name="Benito-Gutierrez E.L."/>
            <person name="Dubchak I."/>
            <person name="Garcia-Fernandez J."/>
            <person name="Gibson-Brown J.J."/>
            <person name="Grigoriev I.V."/>
            <person name="Horton A.C."/>
            <person name="de Jong P.J."/>
            <person name="Jurka J."/>
            <person name="Kapitonov V.V."/>
            <person name="Kohara Y."/>
            <person name="Kuroki Y."/>
            <person name="Lindquist E."/>
            <person name="Lucas S."/>
            <person name="Osoegawa K."/>
            <person name="Pennacchio L.A."/>
            <person name="Salamov A.A."/>
            <person name="Satou Y."/>
            <person name="Sauka-Spengler T."/>
            <person name="Schmutz J."/>
            <person name="Shin-I T."/>
            <person name="Toyoda A."/>
            <person name="Bronner-Fraser M."/>
            <person name="Fujiyama A."/>
            <person name="Holland L.Z."/>
            <person name="Holland P.W.H."/>
            <person name="Satoh N."/>
            <person name="Rokhsar D.S."/>
        </authorList>
    </citation>
    <scope>NUCLEOTIDE SEQUENCE [LARGE SCALE GENOMIC DNA]</scope>
    <source>
        <strain evidence="3">S238N-H82</strain>
        <tissue evidence="3">Testes</tissue>
    </source>
</reference>
<feature type="compositionally biased region" description="Pro residues" evidence="1">
    <location>
        <begin position="476"/>
        <end position="488"/>
    </location>
</feature>
<evidence type="ECO:0000256" key="1">
    <source>
        <dbReference type="SAM" id="MobiDB-lite"/>
    </source>
</evidence>
<dbReference type="InterPro" id="IPR011029">
    <property type="entry name" value="DEATH-like_dom_sf"/>
</dbReference>
<dbReference type="AlphaFoldDB" id="C3YPY4"/>
<dbReference type="SUPFAM" id="SSF47986">
    <property type="entry name" value="DEATH domain"/>
    <property type="match status" value="1"/>
</dbReference>
<dbReference type="CDD" id="cd01670">
    <property type="entry name" value="Death"/>
    <property type="match status" value="1"/>
</dbReference>
<name>C3YPY4_BRAFL</name>
<feature type="region of interest" description="Disordered" evidence="1">
    <location>
        <begin position="471"/>
        <end position="534"/>
    </location>
</feature>
<proteinExistence type="predicted"/>
<feature type="chain" id="PRO_5002935861" description="RGS domain-containing protein" evidence="2">
    <location>
        <begin position="22"/>
        <end position="534"/>
    </location>
</feature>
<dbReference type="Gene3D" id="1.10.533.10">
    <property type="entry name" value="Death Domain, Fas"/>
    <property type="match status" value="1"/>
</dbReference>
<organism>
    <name type="scientific">Branchiostoma floridae</name>
    <name type="common">Florida lancelet</name>
    <name type="synonym">Amphioxus</name>
    <dbReference type="NCBI Taxonomy" id="7739"/>
    <lineage>
        <taxon>Eukaryota</taxon>
        <taxon>Metazoa</taxon>
        <taxon>Chordata</taxon>
        <taxon>Cephalochordata</taxon>
        <taxon>Leptocardii</taxon>
        <taxon>Amphioxiformes</taxon>
        <taxon>Branchiostomatidae</taxon>
        <taxon>Branchiostoma</taxon>
    </lineage>
</organism>
<dbReference type="EMBL" id="GG666539">
    <property type="protein sequence ID" value="EEN57622.1"/>
    <property type="molecule type" value="Genomic_DNA"/>
</dbReference>
<evidence type="ECO:0008006" key="4">
    <source>
        <dbReference type="Google" id="ProtNLM"/>
    </source>
</evidence>
<accession>C3YPY4</accession>
<feature type="compositionally biased region" description="Basic and acidic residues" evidence="1">
    <location>
        <begin position="525"/>
        <end position="534"/>
    </location>
</feature>
<dbReference type="CDD" id="cd01671">
    <property type="entry name" value="CARD"/>
    <property type="match status" value="1"/>
</dbReference>
<feature type="region of interest" description="Disordered" evidence="1">
    <location>
        <begin position="373"/>
        <end position="404"/>
    </location>
</feature>
<evidence type="ECO:0000313" key="3">
    <source>
        <dbReference type="EMBL" id="EEN57622.1"/>
    </source>
</evidence>
<sequence length="534" mass="60809">MPRRSLKNIVFLSCWKIFLNACCFKEHVYLQAPSYDPRGGNTSPLAGFCLPNLRIAYMSILDASRRHCGQRLGFPAAVEFVGRELYSVVGRQVACVGTVLIYSVVVRGRFSTRLSSVVFSDREQDLSKLPVSCVDVWLLGDEEASAQSYSQFCSFISENQLIWGSRDKDSVWLKYYEVLCQRMNMFDEYHKFFRLLVGGEVITTWEEARVRFNSNRKHRSRIEANRVLLKLIRGRWEYAFPVLCRSLKVGSNQGYLAEMMRRNLHTDLLEVYEFLAANIEMYYWTALMKHLGLSKDLIERAKRENALPEDKRVKRRKSPRQLIKKLDAALRTVGCLDLADQLLEFEHFLGVFGMNVWTEKVLTDVPMDNIYTPRGPSRAAQSAGAVSQQDEDEQKRPDSAASSTHNSIFDKFIAIRGTQPTRRFKHSSRNPRDCVTIYDSPMSFLRGVASRASVRSALSWDAMYVHDLTPRETTPAPSPRTPKTPWLPPIINDAASPTKRTARAVTFGGEQTPLEPERPASTAGSDKENMEVTS</sequence>